<dbReference type="GeneID" id="72186312"/>
<dbReference type="AlphaFoldDB" id="A0A8U0HSE9"/>
<dbReference type="Proteomes" id="UP000830729">
    <property type="component" value="Chromosome"/>
</dbReference>
<dbReference type="RefSeq" id="WP_248649678.1">
    <property type="nucleotide sequence ID" value="NZ_CP096659.1"/>
</dbReference>
<dbReference type="InterPro" id="IPR006311">
    <property type="entry name" value="TAT_signal"/>
</dbReference>
<keyword evidence="2" id="KW-1185">Reference proteome</keyword>
<dbReference type="InterPro" id="IPR019546">
    <property type="entry name" value="TAT_signal_bac_arc"/>
</dbReference>
<dbReference type="NCBIfam" id="TIGR01409">
    <property type="entry name" value="TAT_signal_seq"/>
    <property type="match status" value="1"/>
</dbReference>
<evidence type="ECO:0000313" key="2">
    <source>
        <dbReference type="Proteomes" id="UP000830729"/>
    </source>
</evidence>
<dbReference type="PROSITE" id="PS51318">
    <property type="entry name" value="TAT"/>
    <property type="match status" value="1"/>
</dbReference>
<name>A0A8U0HSE9_9EURY</name>
<dbReference type="EMBL" id="CP096659">
    <property type="protein sequence ID" value="UPV73626.1"/>
    <property type="molecule type" value="Genomic_DNA"/>
</dbReference>
<evidence type="ECO:0000313" key="1">
    <source>
        <dbReference type="EMBL" id="UPV73626.1"/>
    </source>
</evidence>
<protein>
    <submittedName>
        <fullName evidence="1">Twin-arginine translocation signal domain-containing protein</fullName>
    </submittedName>
</protein>
<organism evidence="1 2">
    <name type="scientific">Halorussus limi</name>
    <dbReference type="NCBI Taxonomy" id="2938695"/>
    <lineage>
        <taxon>Archaea</taxon>
        <taxon>Methanobacteriati</taxon>
        <taxon>Methanobacteriota</taxon>
        <taxon>Stenosarchaea group</taxon>
        <taxon>Halobacteria</taxon>
        <taxon>Halobacteriales</taxon>
        <taxon>Haladaptataceae</taxon>
        <taxon>Halorussus</taxon>
    </lineage>
</organism>
<accession>A0A8U0HSE9</accession>
<gene>
    <name evidence="1" type="ORF">M0R89_13895</name>
</gene>
<reference evidence="1 2" key="1">
    <citation type="submission" date="2022-04" db="EMBL/GenBank/DDBJ databases">
        <title>Diverse halophilic archaea isolated from saline environments.</title>
        <authorList>
            <person name="Cui H.-L."/>
        </authorList>
    </citation>
    <scope>NUCLEOTIDE SEQUENCE [LARGE SCALE GENOMIC DNA]</scope>
    <source>
        <strain evidence="1 2">XZYJT49</strain>
    </source>
</reference>
<sequence length="312" mass="33531">MVHGHRERSISDEQRREFLKALGVGGAVAAGGATLDDVRDAVETGETAELASVGEAIRSDLAGSLDRGLLADGHAELATAAADLTAVPERGLPGADAGPREEFAAVASAARPVYDHLGEVGFFQSTTERLPDFDPGYVEDSVRRFVVSEGLAGSLSDLDFAEDELVDLLATVVNHRERLGGRHWVSTDRLPREQMEVGEYIPPMTKAAAGGVLLWLEDLDDHLWRNGVILTDEILADATWDGRAMAAGFDLMVDGARRIADPDDDTADDELAGLLSSGFALQAVAQNLLPQDAYWVSEEMRAERDNDLEIPN</sequence>
<dbReference type="KEGG" id="halx:M0R89_13895"/>
<proteinExistence type="predicted"/>